<name>A0A0J6WUT2_9FIRM</name>
<evidence type="ECO:0000259" key="7">
    <source>
        <dbReference type="PROSITE" id="PS50850"/>
    </source>
</evidence>
<dbReference type="InParanoid" id="A0A0J6WUT2"/>
<dbReference type="PATRIC" id="fig|1122219.3.peg.2825"/>
<accession>A0A0J6WUT2</accession>
<evidence type="ECO:0000256" key="4">
    <source>
        <dbReference type="ARBA" id="ARBA00022989"/>
    </source>
</evidence>
<gene>
    <name evidence="8" type="ORF">AB840_03640</name>
</gene>
<feature type="transmembrane region" description="Helical" evidence="6">
    <location>
        <begin position="57"/>
        <end position="81"/>
    </location>
</feature>
<dbReference type="AlphaFoldDB" id="A0A0J6WUT2"/>
<feature type="transmembrane region" description="Helical" evidence="6">
    <location>
        <begin position="88"/>
        <end position="107"/>
    </location>
</feature>
<keyword evidence="4 6" id="KW-1133">Transmembrane helix</keyword>
<evidence type="ECO:0000256" key="5">
    <source>
        <dbReference type="ARBA" id="ARBA00023136"/>
    </source>
</evidence>
<dbReference type="GO" id="GO:0022857">
    <property type="term" value="F:transmembrane transporter activity"/>
    <property type="evidence" value="ECO:0007669"/>
    <property type="project" value="InterPro"/>
</dbReference>
<dbReference type="Gene3D" id="1.20.1250.20">
    <property type="entry name" value="MFS general substrate transporter like domains"/>
    <property type="match status" value="2"/>
</dbReference>
<dbReference type="InterPro" id="IPR036259">
    <property type="entry name" value="MFS_trans_sf"/>
</dbReference>
<evidence type="ECO:0000313" key="8">
    <source>
        <dbReference type="EMBL" id="KMO87305.1"/>
    </source>
</evidence>
<dbReference type="InterPro" id="IPR011701">
    <property type="entry name" value="MFS"/>
</dbReference>
<reference evidence="8 9" key="1">
    <citation type="submission" date="2015-06" db="EMBL/GenBank/DDBJ databases">
        <title>Draft genome sequence of beer spoilage bacterium Megasphaera cerevisiae type strain 20462.</title>
        <authorList>
            <person name="Kutumbaka K."/>
            <person name="Pasmowitz J."/>
            <person name="Mategko J."/>
            <person name="Reyes D."/>
            <person name="Friedrich A."/>
            <person name="Han S."/>
            <person name="Martens-Habbena W."/>
            <person name="Neal-McKinney J."/>
            <person name="Janagama H.K."/>
            <person name="Nadala C."/>
            <person name="Samadpour M."/>
        </authorList>
    </citation>
    <scope>NUCLEOTIDE SEQUENCE [LARGE SCALE GENOMIC DNA]</scope>
    <source>
        <strain evidence="8 9">DSM 20462</strain>
    </source>
</reference>
<evidence type="ECO:0000256" key="2">
    <source>
        <dbReference type="ARBA" id="ARBA00022448"/>
    </source>
</evidence>
<keyword evidence="3 6" id="KW-0812">Transmembrane</keyword>
<evidence type="ECO:0000256" key="3">
    <source>
        <dbReference type="ARBA" id="ARBA00022692"/>
    </source>
</evidence>
<proteinExistence type="predicted"/>
<keyword evidence="5 6" id="KW-0472">Membrane</keyword>
<dbReference type="Pfam" id="PF07690">
    <property type="entry name" value="MFS_1"/>
    <property type="match status" value="1"/>
</dbReference>
<feature type="domain" description="Major facilitator superfamily (MFS) profile" evidence="7">
    <location>
        <begin position="21"/>
        <end position="428"/>
    </location>
</feature>
<protein>
    <submittedName>
        <fullName evidence="8">MFS transporter</fullName>
    </submittedName>
</protein>
<dbReference type="PANTHER" id="PTHR43791:SF100">
    <property type="entry name" value="SUGAR TRANSPORTER"/>
    <property type="match status" value="1"/>
</dbReference>
<evidence type="ECO:0000313" key="9">
    <source>
        <dbReference type="Proteomes" id="UP000036503"/>
    </source>
</evidence>
<dbReference type="OrthoDB" id="9773404at2"/>
<feature type="transmembrane region" description="Helical" evidence="6">
    <location>
        <begin position="248"/>
        <end position="269"/>
    </location>
</feature>
<dbReference type="PROSITE" id="PS50850">
    <property type="entry name" value="MFS"/>
    <property type="match status" value="1"/>
</dbReference>
<feature type="transmembrane region" description="Helical" evidence="6">
    <location>
        <begin position="281"/>
        <end position="302"/>
    </location>
</feature>
<dbReference type="EMBL" id="LEKT01000007">
    <property type="protein sequence ID" value="KMO87305.1"/>
    <property type="molecule type" value="Genomic_DNA"/>
</dbReference>
<feature type="transmembrane region" description="Helical" evidence="6">
    <location>
        <begin position="339"/>
        <end position="357"/>
    </location>
</feature>
<evidence type="ECO:0000256" key="6">
    <source>
        <dbReference type="SAM" id="Phobius"/>
    </source>
</evidence>
<feature type="transmembrane region" description="Helical" evidence="6">
    <location>
        <begin position="178"/>
        <end position="202"/>
    </location>
</feature>
<dbReference type="PANTHER" id="PTHR43791">
    <property type="entry name" value="PERMEASE-RELATED"/>
    <property type="match status" value="1"/>
</dbReference>
<keyword evidence="9" id="KW-1185">Reference proteome</keyword>
<feature type="transmembrane region" description="Helical" evidence="6">
    <location>
        <begin position="364"/>
        <end position="384"/>
    </location>
</feature>
<feature type="transmembrane region" description="Helical" evidence="6">
    <location>
        <begin position="21"/>
        <end position="42"/>
    </location>
</feature>
<comment type="subcellular location">
    <subcellularLocation>
        <location evidence="1">Cell membrane</location>
        <topology evidence="1">Multi-pass membrane protein</topology>
    </subcellularLocation>
</comment>
<dbReference type="Proteomes" id="UP000036503">
    <property type="component" value="Unassembled WGS sequence"/>
</dbReference>
<organism evidence="8 9">
    <name type="scientific">Megasphaera cerevisiae DSM 20462</name>
    <dbReference type="NCBI Taxonomy" id="1122219"/>
    <lineage>
        <taxon>Bacteria</taxon>
        <taxon>Bacillati</taxon>
        <taxon>Bacillota</taxon>
        <taxon>Negativicutes</taxon>
        <taxon>Veillonellales</taxon>
        <taxon>Veillonellaceae</taxon>
        <taxon>Megasphaera</taxon>
    </lineage>
</organism>
<dbReference type="SUPFAM" id="SSF103473">
    <property type="entry name" value="MFS general substrate transporter"/>
    <property type="match status" value="1"/>
</dbReference>
<feature type="transmembrane region" description="Helical" evidence="6">
    <location>
        <begin position="314"/>
        <end position="333"/>
    </location>
</feature>
<dbReference type="STRING" id="39029.BSR42_01730"/>
<comment type="caution">
    <text evidence="8">The sequence shown here is derived from an EMBL/GenBank/DDBJ whole genome shotgun (WGS) entry which is preliminary data.</text>
</comment>
<dbReference type="CDD" id="cd17319">
    <property type="entry name" value="MFS_ExuT_GudP_like"/>
    <property type="match status" value="1"/>
</dbReference>
<evidence type="ECO:0000256" key="1">
    <source>
        <dbReference type="ARBA" id="ARBA00004651"/>
    </source>
</evidence>
<feature type="transmembrane region" description="Helical" evidence="6">
    <location>
        <begin position="146"/>
        <end position="166"/>
    </location>
</feature>
<sequence length="449" mass="49599">MNPKYASIDFASLDKRRKMHIIFPVFLVSVIAFLDRVNIAYAGMTMSQQLTWLTPEIFGAGAGMFFLGYFFFEIPGSLIAAKFDACKWIARIMFTWGIVCGLLAFMTSEFQFFLFRFLLGACEASLYPVIYAVLFPRWFLAKERAAAISLMLTSLLIAAIIGAPVAGFLLELNIFGFHGWQCLFLIEAVPALVFTFVFLFWVKDRPDKAMWLTPLEKEYLNETIAAEEKAKENVKKYTIWQSLTDKQVWRLCIIYFTWITGFWGFNFWMPQVLKGLSGWSPALVGVAIIFPMGAALIAQILIGNSSSRTGEKRWHIAGCMFLGAFGLICAPFIHTGILSLVFISLTAIGVYAAMGTWWSVPTTFLSGAAAAGATALINSVANLGGYLGPFMLGVIKQNTGSTDMGYFALGAMLIVSGLVMLTLPKKTAVELGQQEKEQADTGQYGGTIN</sequence>
<dbReference type="RefSeq" id="WP_048513463.1">
    <property type="nucleotide sequence ID" value="NZ_FUXD01000005.1"/>
</dbReference>
<dbReference type="GO" id="GO:0005886">
    <property type="term" value="C:plasma membrane"/>
    <property type="evidence" value="ECO:0007669"/>
    <property type="project" value="UniProtKB-SubCell"/>
</dbReference>
<feature type="transmembrane region" description="Helical" evidence="6">
    <location>
        <begin position="404"/>
        <end position="423"/>
    </location>
</feature>
<dbReference type="InterPro" id="IPR020846">
    <property type="entry name" value="MFS_dom"/>
</dbReference>
<keyword evidence="2" id="KW-0813">Transport</keyword>